<keyword evidence="1" id="KW-0812">Transmembrane</keyword>
<protein>
    <submittedName>
        <fullName evidence="2">Kinase domain protein, putative</fullName>
    </submittedName>
</protein>
<feature type="transmembrane region" description="Helical" evidence="1">
    <location>
        <begin position="157"/>
        <end position="180"/>
    </location>
</feature>
<keyword evidence="1" id="KW-1133">Transmembrane helix</keyword>
<keyword evidence="3" id="KW-1185">Reference proteome</keyword>
<dbReference type="HOGENOM" id="CLU_961329_0_0_1"/>
<keyword evidence="2" id="KW-0418">Kinase</keyword>
<evidence type="ECO:0000313" key="2">
    <source>
        <dbReference type="EMBL" id="EAS00451.3"/>
    </source>
</evidence>
<evidence type="ECO:0000256" key="1">
    <source>
        <dbReference type="SAM" id="Phobius"/>
    </source>
</evidence>
<dbReference type="RefSeq" id="XP_001020696.3">
    <property type="nucleotide sequence ID" value="XM_001020696.3"/>
</dbReference>
<proteinExistence type="predicted"/>
<dbReference type="InParanoid" id="Q23V93"/>
<dbReference type="EMBL" id="GG662618">
    <property type="protein sequence ID" value="EAS00451.3"/>
    <property type="molecule type" value="Genomic_DNA"/>
</dbReference>
<keyword evidence="1" id="KW-0472">Membrane</keyword>
<dbReference type="GeneID" id="7844785"/>
<organism evidence="2 3">
    <name type="scientific">Tetrahymena thermophila (strain SB210)</name>
    <dbReference type="NCBI Taxonomy" id="312017"/>
    <lineage>
        <taxon>Eukaryota</taxon>
        <taxon>Sar</taxon>
        <taxon>Alveolata</taxon>
        <taxon>Ciliophora</taxon>
        <taxon>Intramacronucleata</taxon>
        <taxon>Oligohymenophorea</taxon>
        <taxon>Hymenostomatida</taxon>
        <taxon>Tetrahymenina</taxon>
        <taxon>Tetrahymenidae</taxon>
        <taxon>Tetrahymena</taxon>
    </lineage>
</organism>
<evidence type="ECO:0000313" key="3">
    <source>
        <dbReference type="Proteomes" id="UP000009168"/>
    </source>
</evidence>
<accession>Q23V93</accession>
<keyword evidence="2" id="KW-0808">Transferase</keyword>
<reference evidence="3" key="1">
    <citation type="journal article" date="2006" name="PLoS Biol.">
        <title>Macronuclear genome sequence of the ciliate Tetrahymena thermophila, a model eukaryote.</title>
        <authorList>
            <person name="Eisen J.A."/>
            <person name="Coyne R.S."/>
            <person name="Wu M."/>
            <person name="Wu D."/>
            <person name="Thiagarajan M."/>
            <person name="Wortman J.R."/>
            <person name="Badger J.H."/>
            <person name="Ren Q."/>
            <person name="Amedeo P."/>
            <person name="Jones K.M."/>
            <person name="Tallon L.J."/>
            <person name="Delcher A.L."/>
            <person name="Salzberg S.L."/>
            <person name="Silva J.C."/>
            <person name="Haas B.J."/>
            <person name="Majoros W.H."/>
            <person name="Farzad M."/>
            <person name="Carlton J.M."/>
            <person name="Smith R.K. Jr."/>
            <person name="Garg J."/>
            <person name="Pearlman R.E."/>
            <person name="Karrer K.M."/>
            <person name="Sun L."/>
            <person name="Manning G."/>
            <person name="Elde N.C."/>
            <person name="Turkewitz A.P."/>
            <person name="Asai D.J."/>
            <person name="Wilkes D.E."/>
            <person name="Wang Y."/>
            <person name="Cai H."/>
            <person name="Collins K."/>
            <person name="Stewart B.A."/>
            <person name="Lee S.R."/>
            <person name="Wilamowska K."/>
            <person name="Weinberg Z."/>
            <person name="Ruzzo W.L."/>
            <person name="Wloga D."/>
            <person name="Gaertig J."/>
            <person name="Frankel J."/>
            <person name="Tsao C.-C."/>
            <person name="Gorovsky M.A."/>
            <person name="Keeling P.J."/>
            <person name="Waller R.F."/>
            <person name="Patron N.J."/>
            <person name="Cherry J.M."/>
            <person name="Stover N.A."/>
            <person name="Krieger C.J."/>
            <person name="del Toro C."/>
            <person name="Ryder H.F."/>
            <person name="Williamson S.C."/>
            <person name="Barbeau R.A."/>
            <person name="Hamilton E.P."/>
            <person name="Orias E."/>
        </authorList>
    </citation>
    <scope>NUCLEOTIDE SEQUENCE [LARGE SCALE GENOMIC DNA]</scope>
    <source>
        <strain evidence="3">SB210</strain>
    </source>
</reference>
<dbReference type="Proteomes" id="UP000009168">
    <property type="component" value="Unassembled WGS sequence"/>
</dbReference>
<gene>
    <name evidence="2" type="ORF">TTHERM_01477540</name>
</gene>
<sequence length="375" mass="44530">MDDYNSENQTRIYSISTNNYKKNIYENTSEFQAYTQQFKNISQNFTYSKNEVITPQIYNTSSSSYTTLNQSTIIYKFNNTYSSMLYNMTCLQQSNLQWSKSNCNIHKNTQNNYICLCESQKPTTIIEDIDDLFLKNQNLQTVFGKQGLQSIAGFDNFYMYIVFWLLMVFTLAQIFLFIIGKLLDKYSIKKDYTKIHIEEPINQQQQEQIIQQQHIDENNLNNCKTSQIINNDAFQHFLIVHQFKSDENVQREMQQNEQISSQFDQNLGNRKRKRQKNFSLQTFQTHRNQKLFQEQNIEMNQEKAESNQQQVIKQQLSCQSIDRMEAQKNSQTQIKEVQTEEEIQKIDVYLQLPKSKKVTICSFSRQQQPQLTAHQ</sequence>
<dbReference type="KEGG" id="tet:TTHERM_01477540"/>
<dbReference type="AlphaFoldDB" id="Q23V93"/>
<name>Q23V93_TETTS</name>
<dbReference type="GO" id="GO:0016301">
    <property type="term" value="F:kinase activity"/>
    <property type="evidence" value="ECO:0007669"/>
    <property type="project" value="UniProtKB-KW"/>
</dbReference>